<dbReference type="PANTHER" id="PTHR11062">
    <property type="entry name" value="EXOSTOSIN HEPARAN SULFATE GLYCOSYLTRANSFERASE -RELATED"/>
    <property type="match status" value="1"/>
</dbReference>
<feature type="compositionally biased region" description="Gly residues" evidence="5">
    <location>
        <begin position="686"/>
        <end position="695"/>
    </location>
</feature>
<dbReference type="GO" id="GO:0000139">
    <property type="term" value="C:Golgi membrane"/>
    <property type="evidence" value="ECO:0007669"/>
    <property type="project" value="UniProtKB-SubCell"/>
</dbReference>
<feature type="region of interest" description="Disordered" evidence="5">
    <location>
        <begin position="628"/>
        <end position="647"/>
    </location>
</feature>
<sequence>MAGWCRCPAGWSGDDCSTRLKRPCSWDYRQGGFEPFNKPVDWSADSHSTGRCSQYCDEDVGLCFCGPDTPFGRIPPNPLDPPGTPPIRRGRPMAQHCQPSKDPSGKPIHWGTKDPEEITGPQGYCMAQSPASNDPCPCIMDGYWGPGCDEVRETYCPNQCNGHGECMTGFCKCHRGWWGHDCAYRTPGTPWTPGMGEGERPWLRDVALAPASKDPEPGATRKRPLIYVYELPPMYNNVLLQYRPDHGCCVHRFFKLPDNQTYWNDPWVYASEPALHEALLQSEHRTLDPEEADFFYVPVYTTCYIWPLHEYNDGPFFHASNDIPRVHGAINMLIEVHSWIRSHLPYWDRHGGRDHIVLQPHDEGSCWLPAVLRPAILLAHWGRTDAHHVSGTGYSPDNYTFPASHPLYMPEGIEGKLGDFPCYDPAKDLVIPAFTSANKYPQSPLLGAPARQRNILGFFKGRTQQLNAPYSRGIRQTLENLCNRHDWWGKHKITIGEKVPEELKAQVDSFRGEEQYSALLASSTFCFALPGDGWSARLEDAVLHGCIPVIIQDGVHMAFEDILDYPAFSLCIAQADMEKVPEVLQAVSPERVLELQQGLAKVWRRFTYTGLKGYHTAHAGFRVRHRDARAAAGNSSQEAGVPRTPVSPLVEDYDATQQDGLETLYSWLYSRIPHTRGPAGAADGSSSGGGGGVKQGGSNRSSSSKGRGGTKAPRKAKEPASAEQ</sequence>
<dbReference type="STRING" id="554055.A0A2P6VRN4"/>
<dbReference type="GO" id="GO:0016757">
    <property type="term" value="F:glycosyltransferase activity"/>
    <property type="evidence" value="ECO:0007669"/>
    <property type="project" value="InterPro"/>
</dbReference>
<dbReference type="InterPro" id="IPR004263">
    <property type="entry name" value="Exostosin"/>
</dbReference>
<evidence type="ECO:0000256" key="1">
    <source>
        <dbReference type="ARBA" id="ARBA00004323"/>
    </source>
</evidence>
<feature type="domain" description="EGF-like" evidence="6">
    <location>
        <begin position="1"/>
        <end position="17"/>
    </location>
</feature>
<feature type="region of interest" description="Disordered" evidence="5">
    <location>
        <begin position="89"/>
        <end position="108"/>
    </location>
</feature>
<dbReference type="PROSITE" id="PS50026">
    <property type="entry name" value="EGF_3"/>
    <property type="match status" value="1"/>
</dbReference>
<dbReference type="PROSITE" id="PS01186">
    <property type="entry name" value="EGF_2"/>
    <property type="match status" value="1"/>
</dbReference>
<evidence type="ECO:0000256" key="2">
    <source>
        <dbReference type="ARBA" id="ARBA00010271"/>
    </source>
</evidence>
<comment type="similarity">
    <text evidence="2">Belongs to the glycosyltransferase 47 family.</text>
</comment>
<gene>
    <name evidence="7" type="primary">g439</name>
    <name evidence="7" type="ORF">C2E20_0439</name>
</gene>
<feature type="region of interest" description="Disordered" evidence="5">
    <location>
        <begin position="676"/>
        <end position="724"/>
    </location>
</feature>
<dbReference type="PROSITE" id="PS00022">
    <property type="entry name" value="EGF_1"/>
    <property type="match status" value="1"/>
</dbReference>
<dbReference type="Proteomes" id="UP000239649">
    <property type="component" value="Unassembled WGS sequence"/>
</dbReference>
<reference evidence="7 8" key="1">
    <citation type="journal article" date="2018" name="Plant J.">
        <title>Genome sequences of Chlorella sorokiniana UTEX 1602 and Micractinium conductrix SAG 241.80: implications to maltose excretion by a green alga.</title>
        <authorList>
            <person name="Arriola M.B."/>
            <person name="Velmurugan N."/>
            <person name="Zhang Y."/>
            <person name="Plunkett M.H."/>
            <person name="Hondzo H."/>
            <person name="Barney B.M."/>
        </authorList>
    </citation>
    <scope>NUCLEOTIDE SEQUENCE [LARGE SCALE GENOMIC DNA]</scope>
    <source>
        <strain evidence="7 8">SAG 241.80</strain>
    </source>
</reference>
<dbReference type="Pfam" id="PF23106">
    <property type="entry name" value="EGF_Teneurin"/>
    <property type="match status" value="1"/>
</dbReference>
<feature type="compositionally biased region" description="Basic and acidic residues" evidence="5">
    <location>
        <begin position="715"/>
        <end position="724"/>
    </location>
</feature>
<proteinExistence type="inferred from homology"/>
<feature type="compositionally biased region" description="Low complexity" evidence="5">
    <location>
        <begin position="696"/>
        <end position="705"/>
    </location>
</feature>
<evidence type="ECO:0000256" key="5">
    <source>
        <dbReference type="SAM" id="MobiDB-lite"/>
    </source>
</evidence>
<dbReference type="PANTHER" id="PTHR11062:SF268">
    <property type="entry name" value="FAMILY PROTEIN, PUTATIVE, EXPRESSED-RELATED"/>
    <property type="match status" value="1"/>
</dbReference>
<evidence type="ECO:0000313" key="8">
    <source>
        <dbReference type="Proteomes" id="UP000239649"/>
    </source>
</evidence>
<evidence type="ECO:0000313" key="7">
    <source>
        <dbReference type="EMBL" id="PSC76758.1"/>
    </source>
</evidence>
<keyword evidence="4" id="KW-0245">EGF-like domain</keyword>
<dbReference type="InterPro" id="IPR000742">
    <property type="entry name" value="EGF"/>
</dbReference>
<comment type="caution">
    <text evidence="7">The sequence shown here is derived from an EMBL/GenBank/DDBJ whole genome shotgun (WGS) entry which is preliminary data.</text>
</comment>
<feature type="disulfide bond" evidence="4">
    <location>
        <begin position="7"/>
        <end position="16"/>
    </location>
</feature>
<dbReference type="Pfam" id="PF03016">
    <property type="entry name" value="Exostosin_GT47"/>
    <property type="match status" value="1"/>
</dbReference>
<dbReference type="Gene3D" id="2.10.25.10">
    <property type="entry name" value="Laminin"/>
    <property type="match status" value="1"/>
</dbReference>
<keyword evidence="8" id="KW-1185">Reference proteome</keyword>
<evidence type="ECO:0000256" key="3">
    <source>
        <dbReference type="ARBA" id="ARBA00023034"/>
    </source>
</evidence>
<dbReference type="OrthoDB" id="523138at2759"/>
<comment type="caution">
    <text evidence="4">Lacks conserved residue(s) required for the propagation of feature annotation.</text>
</comment>
<evidence type="ECO:0000256" key="4">
    <source>
        <dbReference type="PROSITE-ProRule" id="PRU00076"/>
    </source>
</evidence>
<dbReference type="InterPro" id="IPR040911">
    <property type="entry name" value="Exostosin_GT47"/>
</dbReference>
<accession>A0A2P6VRN4</accession>
<keyword evidence="4" id="KW-1015">Disulfide bond</keyword>
<comment type="subcellular location">
    <subcellularLocation>
        <location evidence="1">Golgi apparatus membrane</location>
        <topology evidence="1">Single-pass type II membrane protein</topology>
    </subcellularLocation>
</comment>
<protein>
    <submittedName>
        <fullName evidence="7">Exostosin-like glycosyltransferase</fullName>
    </submittedName>
</protein>
<dbReference type="EMBL" id="LHPF02000001">
    <property type="protein sequence ID" value="PSC76758.1"/>
    <property type="molecule type" value="Genomic_DNA"/>
</dbReference>
<keyword evidence="3" id="KW-0333">Golgi apparatus</keyword>
<name>A0A2P6VRN4_9CHLO</name>
<evidence type="ECO:0000259" key="6">
    <source>
        <dbReference type="PROSITE" id="PS50026"/>
    </source>
</evidence>
<dbReference type="AlphaFoldDB" id="A0A2P6VRN4"/>
<organism evidence="7 8">
    <name type="scientific">Micractinium conductrix</name>
    <dbReference type="NCBI Taxonomy" id="554055"/>
    <lineage>
        <taxon>Eukaryota</taxon>
        <taxon>Viridiplantae</taxon>
        <taxon>Chlorophyta</taxon>
        <taxon>core chlorophytes</taxon>
        <taxon>Trebouxiophyceae</taxon>
        <taxon>Chlorellales</taxon>
        <taxon>Chlorellaceae</taxon>
        <taxon>Chlorella clade</taxon>
        <taxon>Micractinium</taxon>
    </lineage>
</organism>